<feature type="chain" id="PRO_5046283228" evidence="1">
    <location>
        <begin position="29"/>
        <end position="597"/>
    </location>
</feature>
<dbReference type="PANTHER" id="PTHR33361:SF2">
    <property type="entry name" value="DUF885 DOMAIN-CONTAINING PROTEIN"/>
    <property type="match status" value="1"/>
</dbReference>
<dbReference type="Proteomes" id="UP001597641">
    <property type="component" value="Unassembled WGS sequence"/>
</dbReference>
<dbReference type="InterPro" id="IPR010281">
    <property type="entry name" value="DUF885"/>
</dbReference>
<evidence type="ECO:0000313" key="2">
    <source>
        <dbReference type="EMBL" id="MFD3002966.1"/>
    </source>
</evidence>
<keyword evidence="1" id="KW-0732">Signal</keyword>
<gene>
    <name evidence="2" type="ORF">ACFS7Z_21555</name>
</gene>
<dbReference type="RefSeq" id="WP_377489398.1">
    <property type="nucleotide sequence ID" value="NZ_JBHUOX010000022.1"/>
</dbReference>
<sequence length="597" mass="69583">MKLPDINFLKLSVLLLCLCPAFSSTSQAQDNTSLYVQTSDVHHLMVQLRADEGSLNRFYFMRNTPEYTARFQQLYTNYLQQLGNLDYEEMNAGSRVDYLLTKRDLENKLRLLNTAAEEYKQISKWISFAEKVYALEKPRRRGLNVKGQRIAAELNNIEKDLIVSKAALEKEASLNRDLAFRLEGAVKDLQEGLKSVYIFYNQYEPSFTWWVPEPYKRVDTLLTTYAALAEKKGRVPGKNQKVDQSGIVGSPIGREELIRQLEYEMIPYTPEELIEIANKEFAWCDREMLKASQELGFGDDWHKALEKVKNTYVPEGQQPEAMLDLYNQSVAFLKQKDLITIPPIAEETWRMQMMTPERQLINPFFTGGEVFSISYPTHTMAHADKLMSMRGNNPHFSRATVHHELIAGHHLQAFMNNRYKEYRNFRTPFWTEGWALYWEMLLWDLGFPRSAEDRIGMLFWRMHRCARIIFSLNYHLGKWTPQESIDFLVERVGHERANAEGEVRRSFEGRYSPLYQVAYMMGGLQFYALQKELVGSGKMTNKQFHDAVLHQNSLPVEMVRAILTDQKLPENYETSWKFYKGVVSSEKSRKATSTKSR</sequence>
<dbReference type="Pfam" id="PF05960">
    <property type="entry name" value="DUF885"/>
    <property type="match status" value="1"/>
</dbReference>
<keyword evidence="3" id="KW-1185">Reference proteome</keyword>
<comment type="caution">
    <text evidence="2">The sequence shown here is derived from an EMBL/GenBank/DDBJ whole genome shotgun (WGS) entry which is preliminary data.</text>
</comment>
<proteinExistence type="predicted"/>
<reference evidence="3" key="1">
    <citation type="journal article" date="2019" name="Int. J. Syst. Evol. Microbiol.">
        <title>The Global Catalogue of Microorganisms (GCM) 10K type strain sequencing project: providing services to taxonomists for standard genome sequencing and annotation.</title>
        <authorList>
            <consortium name="The Broad Institute Genomics Platform"/>
            <consortium name="The Broad Institute Genome Sequencing Center for Infectious Disease"/>
            <person name="Wu L."/>
            <person name="Ma J."/>
        </authorList>
    </citation>
    <scope>NUCLEOTIDE SEQUENCE [LARGE SCALE GENOMIC DNA]</scope>
    <source>
        <strain evidence="3">KCTC 23984</strain>
    </source>
</reference>
<organism evidence="2 3">
    <name type="scientific">Pontibacter toksunensis</name>
    <dbReference type="NCBI Taxonomy" id="1332631"/>
    <lineage>
        <taxon>Bacteria</taxon>
        <taxon>Pseudomonadati</taxon>
        <taxon>Bacteroidota</taxon>
        <taxon>Cytophagia</taxon>
        <taxon>Cytophagales</taxon>
        <taxon>Hymenobacteraceae</taxon>
        <taxon>Pontibacter</taxon>
    </lineage>
</organism>
<feature type="signal peptide" evidence="1">
    <location>
        <begin position="1"/>
        <end position="28"/>
    </location>
</feature>
<dbReference type="EMBL" id="JBHUOX010000022">
    <property type="protein sequence ID" value="MFD3002966.1"/>
    <property type="molecule type" value="Genomic_DNA"/>
</dbReference>
<dbReference type="PANTHER" id="PTHR33361">
    <property type="entry name" value="GLR0591 PROTEIN"/>
    <property type="match status" value="1"/>
</dbReference>
<evidence type="ECO:0000313" key="3">
    <source>
        <dbReference type="Proteomes" id="UP001597641"/>
    </source>
</evidence>
<accession>A0ABW6C190</accession>
<name>A0ABW6C190_9BACT</name>
<evidence type="ECO:0000256" key="1">
    <source>
        <dbReference type="SAM" id="SignalP"/>
    </source>
</evidence>
<protein>
    <submittedName>
        <fullName evidence="2">DUF885 family protein</fullName>
    </submittedName>
</protein>